<accession>A0A427ASI2</accession>
<dbReference type="AlphaFoldDB" id="A0A427ASI2"/>
<proteinExistence type="predicted"/>
<sequence>MVLLEEPLVVLRVHRTELYHSIWRYELVDKGSIREPPSTGQYSLHDLVSGDTGFMSDTGSIPVGNGRNLTDTDL</sequence>
<name>A0A427ASI2_ENSVE</name>
<organism evidence="1 2">
    <name type="scientific">Ensete ventricosum</name>
    <name type="common">Abyssinian banana</name>
    <name type="synonym">Musa ensete</name>
    <dbReference type="NCBI Taxonomy" id="4639"/>
    <lineage>
        <taxon>Eukaryota</taxon>
        <taxon>Viridiplantae</taxon>
        <taxon>Streptophyta</taxon>
        <taxon>Embryophyta</taxon>
        <taxon>Tracheophyta</taxon>
        <taxon>Spermatophyta</taxon>
        <taxon>Magnoliopsida</taxon>
        <taxon>Liliopsida</taxon>
        <taxon>Zingiberales</taxon>
        <taxon>Musaceae</taxon>
        <taxon>Ensete</taxon>
    </lineage>
</organism>
<gene>
    <name evidence="1" type="ORF">B296_00016622</name>
</gene>
<protein>
    <submittedName>
        <fullName evidence="1">Uncharacterized protein</fullName>
    </submittedName>
</protein>
<dbReference type="EMBL" id="AMZH03001466">
    <property type="protein sequence ID" value="RRT79198.1"/>
    <property type="molecule type" value="Genomic_DNA"/>
</dbReference>
<dbReference type="Proteomes" id="UP000287651">
    <property type="component" value="Unassembled WGS sequence"/>
</dbReference>
<comment type="caution">
    <text evidence="1">The sequence shown here is derived from an EMBL/GenBank/DDBJ whole genome shotgun (WGS) entry which is preliminary data.</text>
</comment>
<reference evidence="1 2" key="1">
    <citation type="journal article" date="2014" name="Agronomy (Basel)">
        <title>A Draft Genome Sequence for Ensete ventricosum, the Drought-Tolerant Tree Against Hunger.</title>
        <authorList>
            <person name="Harrison J."/>
            <person name="Moore K.A."/>
            <person name="Paszkiewicz K."/>
            <person name="Jones T."/>
            <person name="Grant M."/>
            <person name="Ambacheew D."/>
            <person name="Muzemil S."/>
            <person name="Studholme D.J."/>
        </authorList>
    </citation>
    <scope>NUCLEOTIDE SEQUENCE [LARGE SCALE GENOMIC DNA]</scope>
</reference>
<evidence type="ECO:0000313" key="2">
    <source>
        <dbReference type="Proteomes" id="UP000287651"/>
    </source>
</evidence>
<evidence type="ECO:0000313" key="1">
    <source>
        <dbReference type="EMBL" id="RRT79198.1"/>
    </source>
</evidence>